<feature type="domain" description="Glycosyl transferase family 1" evidence="3">
    <location>
        <begin position="165"/>
        <end position="307"/>
    </location>
</feature>
<dbReference type="AlphaFoldDB" id="A0A0A2F0N9"/>
<name>A0A0A2F0N9_9PORP</name>
<keyword evidence="2" id="KW-1133">Transmembrane helix</keyword>
<dbReference type="GO" id="GO:0016757">
    <property type="term" value="F:glycosyltransferase activity"/>
    <property type="evidence" value="ECO:0007669"/>
    <property type="project" value="InterPro"/>
</dbReference>
<reference evidence="4 5" key="1">
    <citation type="submission" date="2014-08" db="EMBL/GenBank/DDBJ databases">
        <title>Porphyromonas gulae strain:COT-052_OH3439 Genome sequencing.</title>
        <authorList>
            <person name="Wallis C."/>
            <person name="Deusch O."/>
            <person name="O'Flynn C."/>
            <person name="Davis I."/>
            <person name="Jospin G."/>
            <person name="Darling A.E."/>
            <person name="Coil D.A."/>
            <person name="Alexiev A."/>
            <person name="Horsfall A."/>
            <person name="Kirkwood N."/>
            <person name="Harris S."/>
            <person name="Eisen J.A."/>
        </authorList>
    </citation>
    <scope>NUCLEOTIDE SEQUENCE [LARGE SCALE GENOMIC DNA]</scope>
    <source>
        <strain evidence="5">COT-052 OH3439</strain>
    </source>
</reference>
<organism evidence="4 5">
    <name type="scientific">Porphyromonas gulae</name>
    <dbReference type="NCBI Taxonomy" id="111105"/>
    <lineage>
        <taxon>Bacteria</taxon>
        <taxon>Pseudomonadati</taxon>
        <taxon>Bacteroidota</taxon>
        <taxon>Bacteroidia</taxon>
        <taxon>Bacteroidales</taxon>
        <taxon>Porphyromonadaceae</taxon>
        <taxon>Porphyromonas</taxon>
    </lineage>
</organism>
<dbReference type="GO" id="GO:0009103">
    <property type="term" value="P:lipopolysaccharide biosynthetic process"/>
    <property type="evidence" value="ECO:0007669"/>
    <property type="project" value="TreeGrafter"/>
</dbReference>
<evidence type="ECO:0000256" key="2">
    <source>
        <dbReference type="SAM" id="Phobius"/>
    </source>
</evidence>
<evidence type="ECO:0000259" key="3">
    <source>
        <dbReference type="Pfam" id="PF00534"/>
    </source>
</evidence>
<keyword evidence="2" id="KW-0812">Transmembrane</keyword>
<sequence length="330" mass="37841">MREVVVFMRAPQLGVNSIEELASSIFGELDGVRIVTLPEKDCYLDIAKLVRNIRYARRHSGNVNIIFSHTISYIVPFLKGKSIVTWHDVHTIIRKQGKRVGDFHYYLLLLFIPSFFVKFFTAVSSNTRNEIINLLPWVSGKIKVIFNPVNSRFQYVPFIFSQECPKILHIGTSERKNLARVIQALAGINCELIIVGVLQNSQRKLLEESNVSYRHYEQLQFSEIIDLYQSCDMVSFPSLYEGFGMPIIEAQITGRPVVTSRSGAIPEIARDSVLYVDPKDVDSIRAGFLSVIKNAELREDLILKGRENVKRFSLDNIRRQYVELFYLCGK</sequence>
<keyword evidence="1" id="KW-0808">Transferase</keyword>
<dbReference type="PANTHER" id="PTHR46401">
    <property type="entry name" value="GLYCOSYLTRANSFERASE WBBK-RELATED"/>
    <property type="match status" value="1"/>
</dbReference>
<dbReference type="EMBL" id="JRAK01000163">
    <property type="protein sequence ID" value="KGN83590.1"/>
    <property type="molecule type" value="Genomic_DNA"/>
</dbReference>
<dbReference type="SUPFAM" id="SSF53756">
    <property type="entry name" value="UDP-Glycosyltransferase/glycogen phosphorylase"/>
    <property type="match status" value="1"/>
</dbReference>
<dbReference type="PATRIC" id="fig|111105.18.peg.316"/>
<keyword evidence="5" id="KW-1185">Reference proteome</keyword>
<evidence type="ECO:0000313" key="5">
    <source>
        <dbReference type="Proteomes" id="UP000030146"/>
    </source>
</evidence>
<dbReference type="CDD" id="cd03809">
    <property type="entry name" value="GT4_MtfB-like"/>
    <property type="match status" value="1"/>
</dbReference>
<keyword evidence="2" id="KW-0472">Membrane</keyword>
<evidence type="ECO:0000256" key="1">
    <source>
        <dbReference type="ARBA" id="ARBA00022679"/>
    </source>
</evidence>
<dbReference type="PANTHER" id="PTHR46401:SF2">
    <property type="entry name" value="GLYCOSYLTRANSFERASE WBBK-RELATED"/>
    <property type="match status" value="1"/>
</dbReference>
<dbReference type="Pfam" id="PF00534">
    <property type="entry name" value="Glycos_transf_1"/>
    <property type="match status" value="1"/>
</dbReference>
<dbReference type="Gene3D" id="3.40.50.2000">
    <property type="entry name" value="Glycogen Phosphorylase B"/>
    <property type="match status" value="2"/>
</dbReference>
<evidence type="ECO:0000313" key="4">
    <source>
        <dbReference type="EMBL" id="KGN83590.1"/>
    </source>
</evidence>
<comment type="caution">
    <text evidence="4">The sequence shown here is derived from an EMBL/GenBank/DDBJ whole genome shotgun (WGS) entry which is preliminary data.</text>
</comment>
<dbReference type="Proteomes" id="UP000030146">
    <property type="component" value="Unassembled WGS sequence"/>
</dbReference>
<gene>
    <name evidence="4" type="ORF">HR15_12045</name>
</gene>
<proteinExistence type="predicted"/>
<accession>A0A0A2F0N9</accession>
<protein>
    <recommendedName>
        <fullName evidence="3">Glycosyl transferase family 1 domain-containing protein</fullName>
    </recommendedName>
</protein>
<feature type="transmembrane region" description="Helical" evidence="2">
    <location>
        <begin position="103"/>
        <end position="123"/>
    </location>
</feature>
<dbReference type="InterPro" id="IPR001296">
    <property type="entry name" value="Glyco_trans_1"/>
</dbReference>